<dbReference type="PANTHER" id="PTHR12663">
    <property type="entry name" value="ANDROGEN INDUCED INHIBITOR OF PROLIFERATION AS3 / PDS5-RELATED"/>
    <property type="match status" value="1"/>
</dbReference>
<feature type="coiled-coil region" evidence="8">
    <location>
        <begin position="42"/>
        <end position="69"/>
    </location>
</feature>
<dbReference type="InterPro" id="IPR016024">
    <property type="entry name" value="ARM-type_fold"/>
</dbReference>
<name>A0A8S0V6A0_OLEEU</name>
<evidence type="ECO:0000256" key="4">
    <source>
        <dbReference type="ARBA" id="ARBA00022776"/>
    </source>
</evidence>
<feature type="region of interest" description="Disordered" evidence="9">
    <location>
        <begin position="404"/>
        <end position="435"/>
    </location>
</feature>
<keyword evidence="7" id="KW-0131">Cell cycle</keyword>
<dbReference type="GO" id="GO:0007064">
    <property type="term" value="P:mitotic sister chromatid cohesion"/>
    <property type="evidence" value="ECO:0007669"/>
    <property type="project" value="InterPro"/>
</dbReference>
<dbReference type="Pfam" id="PF20168">
    <property type="entry name" value="PDS5"/>
    <property type="match status" value="1"/>
</dbReference>
<keyword evidence="5" id="KW-0234">DNA repair</keyword>
<evidence type="ECO:0000313" key="10">
    <source>
        <dbReference type="EMBL" id="CAA3028728.1"/>
    </source>
</evidence>
<feature type="region of interest" description="Disordered" evidence="9">
    <location>
        <begin position="1"/>
        <end position="21"/>
    </location>
</feature>
<evidence type="ECO:0000256" key="6">
    <source>
        <dbReference type="ARBA" id="ARBA00023242"/>
    </source>
</evidence>
<organism evidence="10 11">
    <name type="scientific">Olea europaea subsp. europaea</name>
    <dbReference type="NCBI Taxonomy" id="158383"/>
    <lineage>
        <taxon>Eukaryota</taxon>
        <taxon>Viridiplantae</taxon>
        <taxon>Streptophyta</taxon>
        <taxon>Embryophyta</taxon>
        <taxon>Tracheophyta</taxon>
        <taxon>Spermatophyta</taxon>
        <taxon>Magnoliopsida</taxon>
        <taxon>eudicotyledons</taxon>
        <taxon>Gunneridae</taxon>
        <taxon>Pentapetalae</taxon>
        <taxon>asterids</taxon>
        <taxon>lamiids</taxon>
        <taxon>Lamiales</taxon>
        <taxon>Oleaceae</taxon>
        <taxon>Oleeae</taxon>
        <taxon>Olea</taxon>
    </lineage>
</organism>
<evidence type="ECO:0000256" key="9">
    <source>
        <dbReference type="SAM" id="MobiDB-lite"/>
    </source>
</evidence>
<dbReference type="Proteomes" id="UP000594638">
    <property type="component" value="Unassembled WGS sequence"/>
</dbReference>
<evidence type="ECO:0000256" key="1">
    <source>
        <dbReference type="ARBA" id="ARBA00004123"/>
    </source>
</evidence>
<dbReference type="GO" id="GO:0006281">
    <property type="term" value="P:DNA repair"/>
    <property type="evidence" value="ECO:0007669"/>
    <property type="project" value="UniProtKB-KW"/>
</dbReference>
<comment type="subcellular location">
    <subcellularLocation>
        <location evidence="1">Nucleus</location>
    </subcellularLocation>
</comment>
<evidence type="ECO:0000256" key="8">
    <source>
        <dbReference type="SAM" id="Coils"/>
    </source>
</evidence>
<keyword evidence="2" id="KW-0132">Cell division</keyword>
<protein>
    <submittedName>
        <fullName evidence="10">Sister chromatid cohesion pds5-like</fullName>
    </submittedName>
</protein>
<keyword evidence="8" id="KW-0175">Coiled coil</keyword>
<evidence type="ECO:0000256" key="2">
    <source>
        <dbReference type="ARBA" id="ARBA00022618"/>
    </source>
</evidence>
<keyword evidence="6" id="KW-0539">Nucleus</keyword>
<keyword evidence="11" id="KW-1185">Reference proteome</keyword>
<feature type="compositionally biased region" description="Polar residues" evidence="9">
    <location>
        <begin position="410"/>
        <end position="422"/>
    </location>
</feature>
<gene>
    <name evidence="10" type="ORF">OLEA9_A010947</name>
</gene>
<accession>A0A8S0V6A0</accession>
<dbReference type="GO" id="GO:0051301">
    <property type="term" value="P:cell division"/>
    <property type="evidence" value="ECO:0007669"/>
    <property type="project" value="UniProtKB-KW"/>
</dbReference>
<evidence type="ECO:0000313" key="11">
    <source>
        <dbReference type="Proteomes" id="UP000594638"/>
    </source>
</evidence>
<dbReference type="GO" id="GO:0035825">
    <property type="term" value="P:homologous recombination"/>
    <property type="evidence" value="ECO:0007669"/>
    <property type="project" value="UniProtKB-ARBA"/>
</dbReference>
<keyword evidence="3" id="KW-0227">DNA damage</keyword>
<dbReference type="EMBL" id="CACTIH010009267">
    <property type="protein sequence ID" value="CAA3028728.1"/>
    <property type="molecule type" value="Genomic_DNA"/>
</dbReference>
<dbReference type="GO" id="GO:0000785">
    <property type="term" value="C:chromatin"/>
    <property type="evidence" value="ECO:0007669"/>
    <property type="project" value="TreeGrafter"/>
</dbReference>
<dbReference type="OrthoDB" id="912499at2759"/>
<comment type="caution">
    <text evidence="10">The sequence shown here is derived from an EMBL/GenBank/DDBJ whole genome shotgun (WGS) entry which is preliminary data.</text>
</comment>
<dbReference type="PANTHER" id="PTHR12663:SF69">
    <property type="entry name" value="SISTER CHROMATID COHESION PROTEIN PDS5 HOMOLOG E"/>
    <property type="match status" value="1"/>
</dbReference>
<sequence>MAASSSSLKGKRTSENVASDDVLSEDAEKQLYTHLIRTGKSLLELAYTNEELLQELDKLENLLSKVRQGIKQNRTMKKVLRPAKKALVGLLGHGELDVKIFVTSCLTQLMRITAPNEPLEDDYMKEYFQLAVMACGKLSCMTGHGYLKVLSMLQMFADVHLCVVMWDLELDALLVELFQKFLNTIESIQLPVVISSMEKIMIMAINSSDEMSLDLLLVLLASVKKENLCLSPFSFKIGERVLEKCASKLEPYLHEAVSCMGISFGDYANIVASICQGATQRENMDAEELQAATSGLGEVGQFGQSKLLVNRERGHVRNEENFNANSSKKILQYFDQIKQQRSLDVTKQGCVNIPSVKKRDRRPNSKLKVEEGYDFSWLPVEKFHSEKTRMEKEDAVKLQAAAASHREVGQLQSSKSQVNKSTSDVRNKRKFDANSTKALHHCDRISKQIDVDETKKVGEDVPVVKKRDGRHSSLLNSEDGYDLSCPPVQNSHSRKRRTRKKDPGAVPRCFKGGVILTGGPERRWFTLRRMSAV</sequence>
<evidence type="ECO:0000256" key="5">
    <source>
        <dbReference type="ARBA" id="ARBA00023204"/>
    </source>
</evidence>
<reference evidence="10 11" key="1">
    <citation type="submission" date="2019-12" db="EMBL/GenBank/DDBJ databases">
        <authorList>
            <person name="Alioto T."/>
            <person name="Alioto T."/>
            <person name="Gomez Garrido J."/>
        </authorList>
    </citation>
    <scope>NUCLEOTIDE SEQUENCE [LARGE SCALE GENOMIC DNA]</scope>
</reference>
<evidence type="ECO:0000256" key="7">
    <source>
        <dbReference type="ARBA" id="ARBA00023306"/>
    </source>
</evidence>
<dbReference type="InterPro" id="IPR039776">
    <property type="entry name" value="Pds5"/>
</dbReference>
<feature type="compositionally biased region" description="Basic and acidic residues" evidence="9">
    <location>
        <begin position="423"/>
        <end position="432"/>
    </location>
</feature>
<dbReference type="SUPFAM" id="SSF48371">
    <property type="entry name" value="ARM repeat"/>
    <property type="match status" value="1"/>
</dbReference>
<keyword evidence="4" id="KW-0498">Mitosis</keyword>
<dbReference type="GO" id="GO:0005634">
    <property type="term" value="C:nucleus"/>
    <property type="evidence" value="ECO:0007669"/>
    <property type="project" value="UniProtKB-SubCell"/>
</dbReference>
<evidence type="ECO:0000256" key="3">
    <source>
        <dbReference type="ARBA" id="ARBA00022763"/>
    </source>
</evidence>
<proteinExistence type="predicted"/>
<dbReference type="Gramene" id="OE9A010947T1">
    <property type="protein sequence ID" value="OE9A010947C1"/>
    <property type="gene ID" value="OE9A010947"/>
</dbReference>
<feature type="region of interest" description="Disordered" evidence="9">
    <location>
        <begin position="465"/>
        <end position="506"/>
    </location>
</feature>
<dbReference type="AlphaFoldDB" id="A0A8S0V6A0"/>